<evidence type="ECO:0000313" key="6">
    <source>
        <dbReference type="EMBL" id="NEB17055.1"/>
    </source>
</evidence>
<keyword evidence="7" id="KW-1185">Reference proteome</keyword>
<dbReference type="SUPFAM" id="SSF46689">
    <property type="entry name" value="Homeodomain-like"/>
    <property type="match status" value="1"/>
</dbReference>
<dbReference type="InterPro" id="IPR009057">
    <property type="entry name" value="Homeodomain-like_sf"/>
</dbReference>
<name>A0A6N9UHF4_9ACTN</name>
<dbReference type="Proteomes" id="UP000469545">
    <property type="component" value="Unassembled WGS sequence"/>
</dbReference>
<dbReference type="InterPro" id="IPR041347">
    <property type="entry name" value="MftR_C"/>
</dbReference>
<protein>
    <submittedName>
        <fullName evidence="6">TetR/AcrR family transcriptional regulator</fullName>
    </submittedName>
</protein>
<feature type="domain" description="HTH tetR-type" evidence="5">
    <location>
        <begin position="6"/>
        <end position="66"/>
    </location>
</feature>
<dbReference type="AlphaFoldDB" id="A0A6N9UHF4"/>
<dbReference type="Pfam" id="PF00440">
    <property type="entry name" value="TetR_N"/>
    <property type="match status" value="1"/>
</dbReference>
<dbReference type="Gene3D" id="1.10.357.10">
    <property type="entry name" value="Tetracycline Repressor, domain 2"/>
    <property type="match status" value="1"/>
</dbReference>
<comment type="caution">
    <text evidence="6">The sequence shown here is derived from an EMBL/GenBank/DDBJ whole genome shotgun (WGS) entry which is preliminary data.</text>
</comment>
<evidence type="ECO:0000256" key="2">
    <source>
        <dbReference type="ARBA" id="ARBA00023125"/>
    </source>
</evidence>
<feature type="DNA-binding region" description="H-T-H motif" evidence="4">
    <location>
        <begin position="29"/>
        <end position="48"/>
    </location>
</feature>
<reference evidence="6 7" key="1">
    <citation type="submission" date="2020-01" db="EMBL/GenBank/DDBJ databases">
        <title>Insect and environment-associated Actinomycetes.</title>
        <authorList>
            <person name="Currrie C."/>
            <person name="Chevrette M."/>
            <person name="Carlson C."/>
            <person name="Stubbendieck R."/>
            <person name="Wendt-Pienkowski E."/>
        </authorList>
    </citation>
    <scope>NUCLEOTIDE SEQUENCE [LARGE SCALE GENOMIC DNA]</scope>
    <source>
        <strain evidence="6 7">SID14172</strain>
    </source>
</reference>
<proteinExistence type="predicted"/>
<evidence type="ECO:0000259" key="5">
    <source>
        <dbReference type="PROSITE" id="PS50977"/>
    </source>
</evidence>
<dbReference type="RefSeq" id="WP_164140055.1">
    <property type="nucleotide sequence ID" value="NZ_JAAGMB010000251.1"/>
</dbReference>
<keyword evidence="3" id="KW-0804">Transcription</keyword>
<evidence type="ECO:0000256" key="3">
    <source>
        <dbReference type="ARBA" id="ARBA00023163"/>
    </source>
</evidence>
<dbReference type="PANTHER" id="PTHR30055">
    <property type="entry name" value="HTH-TYPE TRANSCRIPTIONAL REGULATOR RUTR"/>
    <property type="match status" value="1"/>
</dbReference>
<dbReference type="PANTHER" id="PTHR30055:SF238">
    <property type="entry name" value="MYCOFACTOCIN BIOSYNTHESIS TRANSCRIPTIONAL REGULATOR MFTR-RELATED"/>
    <property type="match status" value="1"/>
</dbReference>
<dbReference type="InterPro" id="IPR050109">
    <property type="entry name" value="HTH-type_TetR-like_transc_reg"/>
</dbReference>
<gene>
    <name evidence="6" type="ORF">G3I46_11065</name>
</gene>
<dbReference type="EMBL" id="JAAGMB010000251">
    <property type="protein sequence ID" value="NEB17055.1"/>
    <property type="molecule type" value="Genomic_DNA"/>
</dbReference>
<dbReference type="PROSITE" id="PS50977">
    <property type="entry name" value="HTH_TETR_2"/>
    <property type="match status" value="1"/>
</dbReference>
<keyword evidence="1" id="KW-0805">Transcription regulation</keyword>
<organism evidence="6 7">
    <name type="scientific">Streptomyces coelicoflavus</name>
    <dbReference type="NCBI Taxonomy" id="285562"/>
    <lineage>
        <taxon>Bacteria</taxon>
        <taxon>Bacillati</taxon>
        <taxon>Actinomycetota</taxon>
        <taxon>Actinomycetes</taxon>
        <taxon>Kitasatosporales</taxon>
        <taxon>Streptomycetaceae</taxon>
        <taxon>Streptomyces</taxon>
    </lineage>
</organism>
<sequence length="193" mass="20697">MGRWEPNARGRLEQAALELYVERGYEQTPVAEITKRAGLTERTFFRHFADKREVLFAGSSMLEELCADAVAAAPATAAPMTAVAAALDAAAGVFEERGELVGLRQSVIDANAELRERELIKLASLSGALADALRERGVDELGACLTAEAAIAVLKVGFRRWIDGDRERPLRPLLAECFDVLRTASAQGAVGAG</sequence>
<dbReference type="PRINTS" id="PR00455">
    <property type="entry name" value="HTHTETR"/>
</dbReference>
<dbReference type="GO" id="GO:0003700">
    <property type="term" value="F:DNA-binding transcription factor activity"/>
    <property type="evidence" value="ECO:0007669"/>
    <property type="project" value="TreeGrafter"/>
</dbReference>
<accession>A0A6N9UHF4</accession>
<dbReference type="GO" id="GO:0000976">
    <property type="term" value="F:transcription cis-regulatory region binding"/>
    <property type="evidence" value="ECO:0007669"/>
    <property type="project" value="TreeGrafter"/>
</dbReference>
<dbReference type="InterPro" id="IPR001647">
    <property type="entry name" value="HTH_TetR"/>
</dbReference>
<dbReference type="Pfam" id="PF17754">
    <property type="entry name" value="TetR_C_14"/>
    <property type="match status" value="1"/>
</dbReference>
<evidence type="ECO:0000313" key="7">
    <source>
        <dbReference type="Proteomes" id="UP000469545"/>
    </source>
</evidence>
<evidence type="ECO:0000256" key="1">
    <source>
        <dbReference type="ARBA" id="ARBA00023015"/>
    </source>
</evidence>
<keyword evidence="2 4" id="KW-0238">DNA-binding</keyword>
<evidence type="ECO:0000256" key="4">
    <source>
        <dbReference type="PROSITE-ProRule" id="PRU00335"/>
    </source>
</evidence>